<evidence type="ECO:0000313" key="7">
    <source>
        <dbReference type="Proteomes" id="UP001151699"/>
    </source>
</evidence>
<evidence type="ECO:0000256" key="2">
    <source>
        <dbReference type="ARBA" id="ARBA00022729"/>
    </source>
</evidence>
<reference evidence="6" key="1">
    <citation type="submission" date="2022-07" db="EMBL/GenBank/DDBJ databases">
        <authorList>
            <person name="Trinca V."/>
            <person name="Uliana J.V.C."/>
            <person name="Torres T.T."/>
            <person name="Ward R.J."/>
            <person name="Monesi N."/>
        </authorList>
    </citation>
    <scope>NUCLEOTIDE SEQUENCE</scope>
    <source>
        <strain evidence="6">HSMRA1968</strain>
        <tissue evidence="6">Whole embryos</tissue>
    </source>
</reference>
<sequence length="171" mass="19857">MFLLCLIITLVIASEEYSSTASLSERSILEVDIQNVKKLPRFWTNTGFCPPAPTNDSSTLAKFFLGEQSLRNLDYISALPNSGLKYVRIHWLVNLITFIGFSENHGFQYDFSNLDNVLDHLNKLRLYPVVEFMGNPSNRLFNQKQFSQTHLWKDLVYRMINRYINNSRSLP</sequence>
<evidence type="ECO:0000313" key="6">
    <source>
        <dbReference type="EMBL" id="KAJ6649587.1"/>
    </source>
</evidence>
<comment type="caution">
    <text evidence="6">The sequence shown here is derived from an EMBL/GenBank/DDBJ whole genome shotgun (WGS) entry which is preliminary data.</text>
</comment>
<evidence type="ECO:0000256" key="3">
    <source>
        <dbReference type="ARBA" id="ARBA00022801"/>
    </source>
</evidence>
<name>A0A9Q0NGN2_9DIPT</name>
<feature type="domain" description="Glycosyl hydrolases family 39 N-terminal catalytic" evidence="5">
    <location>
        <begin position="34"/>
        <end position="165"/>
    </location>
</feature>
<comment type="similarity">
    <text evidence="1">Belongs to the glycosyl hydrolase 39 family.</text>
</comment>
<gene>
    <name evidence="6" type="primary">IDUA</name>
    <name evidence="6" type="ORF">Bhyg_04825</name>
</gene>
<dbReference type="OrthoDB" id="15153at2759"/>
<accession>A0A9Q0NGN2</accession>
<evidence type="ECO:0000256" key="1">
    <source>
        <dbReference type="ARBA" id="ARBA00008875"/>
    </source>
</evidence>
<dbReference type="SUPFAM" id="SSF51445">
    <property type="entry name" value="(Trans)glycosidases"/>
    <property type="match status" value="1"/>
</dbReference>
<keyword evidence="3" id="KW-0378">Hydrolase</keyword>
<dbReference type="AlphaFoldDB" id="A0A9Q0NGN2"/>
<dbReference type="InterPro" id="IPR051923">
    <property type="entry name" value="Glycosyl_Hydrolase_39"/>
</dbReference>
<proteinExistence type="inferred from homology"/>
<keyword evidence="4" id="KW-0326">Glycosidase</keyword>
<dbReference type="PANTHER" id="PTHR12631:SF8">
    <property type="entry name" value="ALPHA-L-IDURONIDASE"/>
    <property type="match status" value="1"/>
</dbReference>
<dbReference type="InterPro" id="IPR017853">
    <property type="entry name" value="GH"/>
</dbReference>
<protein>
    <submittedName>
        <fullName evidence="6">Alpha-L-iduronidase</fullName>
    </submittedName>
</protein>
<dbReference type="Proteomes" id="UP001151699">
    <property type="component" value="Chromosome A"/>
</dbReference>
<dbReference type="Gene3D" id="3.20.20.80">
    <property type="entry name" value="Glycosidases"/>
    <property type="match status" value="1"/>
</dbReference>
<keyword evidence="2" id="KW-0732">Signal</keyword>
<evidence type="ECO:0000259" key="5">
    <source>
        <dbReference type="Pfam" id="PF01229"/>
    </source>
</evidence>
<dbReference type="GO" id="GO:0003940">
    <property type="term" value="F:L-iduronidase activity"/>
    <property type="evidence" value="ECO:0007669"/>
    <property type="project" value="TreeGrafter"/>
</dbReference>
<dbReference type="InterPro" id="IPR049166">
    <property type="entry name" value="GH39_cat"/>
</dbReference>
<dbReference type="PANTHER" id="PTHR12631">
    <property type="entry name" value="ALPHA-L-IDURONIDASE"/>
    <property type="match status" value="1"/>
</dbReference>
<organism evidence="6 7">
    <name type="scientific">Pseudolycoriella hygida</name>
    <dbReference type="NCBI Taxonomy" id="35572"/>
    <lineage>
        <taxon>Eukaryota</taxon>
        <taxon>Metazoa</taxon>
        <taxon>Ecdysozoa</taxon>
        <taxon>Arthropoda</taxon>
        <taxon>Hexapoda</taxon>
        <taxon>Insecta</taxon>
        <taxon>Pterygota</taxon>
        <taxon>Neoptera</taxon>
        <taxon>Endopterygota</taxon>
        <taxon>Diptera</taxon>
        <taxon>Nematocera</taxon>
        <taxon>Sciaroidea</taxon>
        <taxon>Sciaridae</taxon>
        <taxon>Pseudolycoriella</taxon>
    </lineage>
</organism>
<keyword evidence="7" id="KW-1185">Reference proteome</keyword>
<evidence type="ECO:0000256" key="4">
    <source>
        <dbReference type="ARBA" id="ARBA00023295"/>
    </source>
</evidence>
<dbReference type="Pfam" id="PF01229">
    <property type="entry name" value="Glyco_hydro_39"/>
    <property type="match status" value="1"/>
</dbReference>
<dbReference type="EMBL" id="WJQU01000001">
    <property type="protein sequence ID" value="KAJ6649587.1"/>
    <property type="molecule type" value="Genomic_DNA"/>
</dbReference>